<evidence type="ECO:0000313" key="12">
    <source>
        <dbReference type="Proteomes" id="UP001178461"/>
    </source>
</evidence>
<reference evidence="11" key="1">
    <citation type="submission" date="2022-12" db="EMBL/GenBank/DDBJ databases">
        <authorList>
            <person name="Alioto T."/>
            <person name="Alioto T."/>
            <person name="Gomez Garrido J."/>
        </authorList>
    </citation>
    <scope>NUCLEOTIDE SEQUENCE</scope>
</reference>
<keyword evidence="7" id="KW-0862">Zinc</keyword>
<dbReference type="InterPro" id="IPR007115">
    <property type="entry name" value="6-PTP_synth/QueD"/>
</dbReference>
<dbReference type="PANTHER" id="PTHR12589:SF7">
    <property type="entry name" value="6-PYRUVOYL TETRAHYDROBIOPTERIN SYNTHASE"/>
    <property type="match status" value="1"/>
</dbReference>
<evidence type="ECO:0000313" key="11">
    <source>
        <dbReference type="EMBL" id="CAI5795349.1"/>
    </source>
</evidence>
<evidence type="ECO:0000256" key="1">
    <source>
        <dbReference type="ARBA" id="ARBA00001947"/>
    </source>
</evidence>
<evidence type="ECO:0000256" key="4">
    <source>
        <dbReference type="ARBA" id="ARBA00013100"/>
    </source>
</evidence>
<dbReference type="FunFam" id="3.30.479.10:FF:000003">
    <property type="entry name" value="6-pyruvoyl tetrahydrobiopterin synthase"/>
    <property type="match status" value="1"/>
</dbReference>
<comment type="pathway">
    <text evidence="2">Cofactor biosynthesis; tetrahydrobiopterin biosynthesis; tetrahydrobiopterin from 7,8-dihydroneopterin triphosphate: step 1/3.</text>
</comment>
<evidence type="ECO:0000256" key="5">
    <source>
        <dbReference type="ARBA" id="ARBA00015587"/>
    </source>
</evidence>
<evidence type="ECO:0000256" key="2">
    <source>
        <dbReference type="ARBA" id="ARBA00005126"/>
    </source>
</evidence>
<evidence type="ECO:0000256" key="9">
    <source>
        <dbReference type="ARBA" id="ARBA00023239"/>
    </source>
</evidence>
<organism evidence="11 12">
    <name type="scientific">Podarcis lilfordi</name>
    <name type="common">Lilford's wall lizard</name>
    <dbReference type="NCBI Taxonomy" id="74358"/>
    <lineage>
        <taxon>Eukaryota</taxon>
        <taxon>Metazoa</taxon>
        <taxon>Chordata</taxon>
        <taxon>Craniata</taxon>
        <taxon>Vertebrata</taxon>
        <taxon>Euteleostomi</taxon>
        <taxon>Lepidosauria</taxon>
        <taxon>Squamata</taxon>
        <taxon>Bifurcata</taxon>
        <taxon>Unidentata</taxon>
        <taxon>Episquamata</taxon>
        <taxon>Laterata</taxon>
        <taxon>Lacertibaenia</taxon>
        <taxon>Lacertidae</taxon>
        <taxon>Podarcis</taxon>
    </lineage>
</organism>
<dbReference type="EC" id="4.2.3.12" evidence="4"/>
<evidence type="ECO:0000256" key="8">
    <source>
        <dbReference type="ARBA" id="ARBA00023007"/>
    </source>
</evidence>
<dbReference type="Pfam" id="PF01242">
    <property type="entry name" value="PTPS"/>
    <property type="match status" value="1"/>
</dbReference>
<evidence type="ECO:0000256" key="7">
    <source>
        <dbReference type="ARBA" id="ARBA00022833"/>
    </source>
</evidence>
<accession>A0AA35LFS3</accession>
<keyword evidence="12" id="KW-1185">Reference proteome</keyword>
<evidence type="ECO:0000256" key="10">
    <source>
        <dbReference type="ARBA" id="ARBA00025266"/>
    </source>
</evidence>
<dbReference type="EMBL" id="OX395141">
    <property type="protein sequence ID" value="CAI5795349.1"/>
    <property type="molecule type" value="Genomic_DNA"/>
</dbReference>
<evidence type="ECO:0000256" key="6">
    <source>
        <dbReference type="ARBA" id="ARBA00022723"/>
    </source>
</evidence>
<dbReference type="GO" id="GO:0006729">
    <property type="term" value="P:tetrahydrobiopterin biosynthetic process"/>
    <property type="evidence" value="ECO:0007669"/>
    <property type="project" value="UniProtKB-KW"/>
</dbReference>
<evidence type="ECO:0000256" key="3">
    <source>
        <dbReference type="ARBA" id="ARBA00009164"/>
    </source>
</evidence>
<dbReference type="Gene3D" id="3.30.479.10">
    <property type="entry name" value="6-pyruvoyl tetrahydropterin synthase/QueD"/>
    <property type="match status" value="1"/>
</dbReference>
<dbReference type="GO" id="GO:0003874">
    <property type="term" value="F:6-pyruvoyltetrahydropterin synthase activity"/>
    <property type="evidence" value="ECO:0007669"/>
    <property type="project" value="UniProtKB-EC"/>
</dbReference>
<comment type="cofactor">
    <cofactor evidence="1">
        <name>Zn(2+)</name>
        <dbReference type="ChEBI" id="CHEBI:29105"/>
    </cofactor>
</comment>
<comment type="similarity">
    <text evidence="3">Belongs to the PTPS family.</text>
</comment>
<dbReference type="GO" id="GO:0005739">
    <property type="term" value="C:mitochondrion"/>
    <property type="evidence" value="ECO:0007669"/>
    <property type="project" value="TreeGrafter"/>
</dbReference>
<name>A0AA35LFS3_9SAUR</name>
<dbReference type="SUPFAM" id="SSF55620">
    <property type="entry name" value="Tetrahydrobiopterin biosynthesis enzymes-like"/>
    <property type="match status" value="1"/>
</dbReference>
<proteinExistence type="inferred from homology"/>
<sequence>MQNQGSQRTILTTSPPRTVTFSRITTFSASHRLACKMLSDAENMKLFGPCSQMHGHNYKVVVTVHGKIDPTSGMVINLEELKAFMKEAITKPLDKKDLDRDVSYFTNIVSTTENLAVFIWENLQKHLPATALHKIKLYDTDESSVVYRGEMPAPSTVVNACKMPPTDDQRKLCSSPKNM</sequence>
<dbReference type="GO" id="GO:0046872">
    <property type="term" value="F:metal ion binding"/>
    <property type="evidence" value="ECO:0007669"/>
    <property type="project" value="UniProtKB-KW"/>
</dbReference>
<dbReference type="AlphaFoldDB" id="A0AA35LFS3"/>
<keyword evidence="8" id="KW-0783">Tetrahydrobiopterin biosynthesis</keyword>
<protein>
    <recommendedName>
        <fullName evidence="5">6-pyruvoyl tetrahydrobiopterin synthase</fullName>
        <ecNumber evidence="4">4.2.3.12</ecNumber>
    </recommendedName>
</protein>
<gene>
    <name evidence="11" type="ORF">PODLI_1B008765</name>
</gene>
<dbReference type="PANTHER" id="PTHR12589">
    <property type="entry name" value="PYRUVOYL TETRAHYDROBIOPTERIN SYNTHASE"/>
    <property type="match status" value="1"/>
</dbReference>
<keyword evidence="6" id="KW-0479">Metal-binding</keyword>
<dbReference type="Proteomes" id="UP001178461">
    <property type="component" value="Chromosome 15"/>
</dbReference>
<keyword evidence="9" id="KW-0456">Lyase</keyword>
<dbReference type="InterPro" id="IPR038418">
    <property type="entry name" value="6-PTP_synth/QueD_sf"/>
</dbReference>
<comment type="function">
    <text evidence="10">Involved in the biosynthesis of tetrahydrobiopterin, an essential cofactor of aromatic amino acid hydroxylases. Catalyzes the transformation of 7,8-dihydroneopterin triphosphate into 6-pyruvoyl tetrahydropterin.</text>
</comment>